<dbReference type="STRING" id="670052.PA27867_1107"/>
<dbReference type="Proteomes" id="UP000092582">
    <property type="component" value="Chromosome 1"/>
</dbReference>
<keyword evidence="3" id="KW-1185">Reference proteome</keyword>
<gene>
    <name evidence="2" type="ORF">PA27867_1107</name>
</gene>
<accession>A0A1B1BHU9</accession>
<organism evidence="2 3">
    <name type="scientific">Cryobacterium arcticum</name>
    <dbReference type="NCBI Taxonomy" id="670052"/>
    <lineage>
        <taxon>Bacteria</taxon>
        <taxon>Bacillati</taxon>
        <taxon>Actinomycetota</taxon>
        <taxon>Actinomycetes</taxon>
        <taxon>Micrococcales</taxon>
        <taxon>Microbacteriaceae</taxon>
        <taxon>Cryobacterium</taxon>
    </lineage>
</organism>
<keyword evidence="1" id="KW-0812">Transmembrane</keyword>
<dbReference type="KEGG" id="cart:PA27867_1107"/>
<sequence>MNTTTRSTAAPTRPRWYAPAIGAAVLCIAALSAAALVVDDDATDSVLGFFTGALAMLLVALVAWTEVVRHIVARKRDAAALDDLEPLRAATESDRGDER</sequence>
<keyword evidence="1" id="KW-0472">Membrane</keyword>
<dbReference type="AlphaFoldDB" id="A0A1B1BHU9"/>
<reference evidence="2 3" key="1">
    <citation type="submission" date="2016-06" db="EMBL/GenBank/DDBJ databases">
        <title>Genome sequencing of Cryobacterium arcticum PAMC 27867.</title>
        <authorList>
            <person name="Lee J."/>
            <person name="Kim O.-S."/>
        </authorList>
    </citation>
    <scope>NUCLEOTIDE SEQUENCE [LARGE SCALE GENOMIC DNA]</scope>
    <source>
        <strain evidence="2 3">PAMC 27867</strain>
    </source>
</reference>
<proteinExistence type="predicted"/>
<protein>
    <submittedName>
        <fullName evidence="2">Uncharacterized protein</fullName>
    </submittedName>
</protein>
<evidence type="ECO:0000313" key="2">
    <source>
        <dbReference type="EMBL" id="ANP72073.1"/>
    </source>
</evidence>
<dbReference type="EMBL" id="CP016282">
    <property type="protein sequence ID" value="ANP72073.1"/>
    <property type="molecule type" value="Genomic_DNA"/>
</dbReference>
<dbReference type="RefSeq" id="WP_066594296.1">
    <property type="nucleotide sequence ID" value="NZ_CP016282.1"/>
</dbReference>
<keyword evidence="1" id="KW-1133">Transmembrane helix</keyword>
<evidence type="ECO:0000313" key="3">
    <source>
        <dbReference type="Proteomes" id="UP000092582"/>
    </source>
</evidence>
<evidence type="ECO:0000256" key="1">
    <source>
        <dbReference type="SAM" id="Phobius"/>
    </source>
</evidence>
<name>A0A1B1BHU9_9MICO</name>
<feature type="transmembrane region" description="Helical" evidence="1">
    <location>
        <begin position="45"/>
        <end position="67"/>
    </location>
</feature>